<keyword evidence="2" id="KW-1133">Transmembrane helix</keyword>
<evidence type="ECO:0000256" key="2">
    <source>
        <dbReference type="SAM" id="Phobius"/>
    </source>
</evidence>
<gene>
    <name evidence="3" type="ordered locus">SBI_04561</name>
</gene>
<evidence type="ECO:0000313" key="4">
    <source>
        <dbReference type="Proteomes" id="UP000000377"/>
    </source>
</evidence>
<sequence length="175" mass="20236">MPADRDRFSTATRLRALGEHAAARVYRARIRRRRSRLTGRAALLALVVCSLVVALAYPMRQYISQRSDISDQRRQAQKEREDVKRLREQKARLQDPAYIQQQARERLHFTLPGETGYSVVDDSGRTERSADQGAADRPWYSNMWRTVRADQARALTRLTALMRQTPLTRLMPRAA</sequence>
<feature type="coiled-coil region" evidence="1">
    <location>
        <begin position="59"/>
        <end position="93"/>
    </location>
</feature>
<dbReference type="KEGG" id="sbh:SBI_04561"/>
<keyword evidence="2" id="KW-0472">Membrane</keyword>
<dbReference type="PATRIC" id="fig|749414.3.peg.4712"/>
<feature type="transmembrane region" description="Helical" evidence="2">
    <location>
        <begin position="37"/>
        <end position="57"/>
    </location>
</feature>
<accession>D7BXA8</accession>
<keyword evidence="2" id="KW-0812">Transmembrane</keyword>
<proteinExistence type="predicted"/>
<dbReference type="Proteomes" id="UP000000377">
    <property type="component" value="Chromosome"/>
</dbReference>
<protein>
    <submittedName>
        <fullName evidence="3">Putative septum formation initiator</fullName>
    </submittedName>
</protein>
<keyword evidence="4" id="KW-1185">Reference proteome</keyword>
<dbReference type="RefSeq" id="WP_014177151.1">
    <property type="nucleotide sequence ID" value="NC_016582.1"/>
</dbReference>
<name>D7BXA8_STRBB</name>
<dbReference type="Pfam" id="PF04977">
    <property type="entry name" value="DivIC"/>
    <property type="match status" value="1"/>
</dbReference>
<dbReference type="InterPro" id="IPR007060">
    <property type="entry name" value="FtsL/DivIC"/>
</dbReference>
<dbReference type="eggNOG" id="COG2919">
    <property type="taxonomic scope" value="Bacteria"/>
</dbReference>
<reference evidence="3 4" key="1">
    <citation type="journal article" date="2010" name="J. Bacteriol.">
        <title>Genome sequence of the milbemycin-producing bacterium Streptomyces bingchenggensis.</title>
        <authorList>
            <person name="Wang X.J."/>
            <person name="Yan Y.J."/>
            <person name="Zhang B."/>
            <person name="An J."/>
            <person name="Wang J.J."/>
            <person name="Tian J."/>
            <person name="Jiang L."/>
            <person name="Chen Y.H."/>
            <person name="Huang S.X."/>
            <person name="Yin M."/>
            <person name="Zhang J."/>
            <person name="Gao A.L."/>
            <person name="Liu C.X."/>
            <person name="Zhu Z.X."/>
            <person name="Xiang W.S."/>
        </authorList>
    </citation>
    <scope>NUCLEOTIDE SEQUENCE [LARGE SCALE GENOMIC DNA]</scope>
    <source>
        <strain evidence="3 4">BCW-1</strain>
    </source>
</reference>
<dbReference type="AlphaFoldDB" id="D7BXA8"/>
<keyword evidence="1" id="KW-0175">Coiled coil</keyword>
<evidence type="ECO:0000256" key="1">
    <source>
        <dbReference type="SAM" id="Coils"/>
    </source>
</evidence>
<organism evidence="3 4">
    <name type="scientific">Streptomyces bingchenggensis (strain BCW-1)</name>
    <dbReference type="NCBI Taxonomy" id="749414"/>
    <lineage>
        <taxon>Bacteria</taxon>
        <taxon>Bacillati</taxon>
        <taxon>Actinomycetota</taxon>
        <taxon>Actinomycetes</taxon>
        <taxon>Kitasatosporales</taxon>
        <taxon>Streptomycetaceae</taxon>
        <taxon>Streptomyces</taxon>
    </lineage>
</organism>
<dbReference type="STRING" id="749414.SBI_04561"/>
<evidence type="ECO:0000313" key="3">
    <source>
        <dbReference type="EMBL" id="ADI07681.1"/>
    </source>
</evidence>
<dbReference type="EMBL" id="CP002047">
    <property type="protein sequence ID" value="ADI07681.1"/>
    <property type="molecule type" value="Genomic_DNA"/>
</dbReference>
<dbReference type="HOGENOM" id="CLU_085342_3_1_11"/>